<keyword evidence="2" id="KW-1185">Reference proteome</keyword>
<evidence type="ECO:0000313" key="1">
    <source>
        <dbReference type="EMBL" id="MBJ3807137.1"/>
    </source>
</evidence>
<name>A0ABS0X1S2_9ACTN</name>
<dbReference type="Gene3D" id="3.90.470.20">
    <property type="entry name" value="4'-phosphopantetheinyl transferase domain"/>
    <property type="match status" value="1"/>
</dbReference>
<reference evidence="1 2" key="1">
    <citation type="submission" date="2020-12" db="EMBL/GenBank/DDBJ databases">
        <title>Streptomyces typhae sp. nov., a novel endophytic actinomycete isolated from the root of cattail pollen (Typha angustifolia L.).</title>
        <authorList>
            <person name="Peng C."/>
            <person name="Liu C."/>
        </authorList>
    </citation>
    <scope>NUCLEOTIDE SEQUENCE [LARGE SCALE GENOMIC DNA]</scope>
    <source>
        <strain evidence="1 2">JCM 4753</strain>
    </source>
</reference>
<proteinExistence type="predicted"/>
<evidence type="ECO:0008006" key="3">
    <source>
        <dbReference type="Google" id="ProtNLM"/>
    </source>
</evidence>
<accession>A0ABS0X1S2</accession>
<comment type="caution">
    <text evidence="1">The sequence shown here is derived from an EMBL/GenBank/DDBJ whole genome shotgun (WGS) entry which is preliminary data.</text>
</comment>
<gene>
    <name evidence="1" type="ORF">JGB26_08415</name>
</gene>
<dbReference type="EMBL" id="JAEKOZ010000004">
    <property type="protein sequence ID" value="MBJ3807137.1"/>
    <property type="molecule type" value="Genomic_DNA"/>
</dbReference>
<organism evidence="1 2">
    <name type="scientific">Streptomyces flavofungini</name>
    <dbReference type="NCBI Taxonomy" id="68200"/>
    <lineage>
        <taxon>Bacteria</taxon>
        <taxon>Bacillati</taxon>
        <taxon>Actinomycetota</taxon>
        <taxon>Actinomycetes</taxon>
        <taxon>Kitasatosporales</taxon>
        <taxon>Streptomycetaceae</taxon>
        <taxon>Streptomyces</taxon>
    </lineage>
</organism>
<evidence type="ECO:0000313" key="2">
    <source>
        <dbReference type="Proteomes" id="UP000634780"/>
    </source>
</evidence>
<dbReference type="Proteomes" id="UP000634780">
    <property type="component" value="Unassembled WGS sequence"/>
</dbReference>
<dbReference type="RefSeq" id="WP_190118321.1">
    <property type="nucleotide sequence ID" value="NZ_BMVR01000010.1"/>
</dbReference>
<sequence>MPLLVRAAAPRLDDSVTLDPARPLRVTHARGPLTLAVVSIAWVRARDDAGRAALGARHLCAEERARAAELPVPRRRVEWMAGRLAVKHGVSAYLRRYDGLSVRTRDVRVGAVARGIRAGKPTVNAPVEVGLTHSGDLAVAACGPRPVGIDLERTRQVPPPLAALLTPEPGPGCPVLDTMPLSLRWACKEAVLKHLGFGLRVDTREVDLTAWHPDGRFSWRPGPGLRRHAPTATAARLDSWAREIDDYSLALVWS</sequence>
<dbReference type="InterPro" id="IPR037143">
    <property type="entry name" value="4-PPantetheinyl_Trfase_dom_sf"/>
</dbReference>
<protein>
    <recommendedName>
        <fullName evidence="3">4'-phosphopantetheinyl transferase</fullName>
    </recommendedName>
</protein>
<dbReference type="SUPFAM" id="SSF56214">
    <property type="entry name" value="4'-phosphopantetheinyl transferase"/>
    <property type="match status" value="2"/>
</dbReference>